<evidence type="ECO:0000313" key="1">
    <source>
        <dbReference type="EMBL" id="KAF7408500.1"/>
    </source>
</evidence>
<organism evidence="1 2">
    <name type="scientific">Vespula vulgaris</name>
    <name type="common">Yellow jacket</name>
    <name type="synonym">Wasp</name>
    <dbReference type="NCBI Taxonomy" id="7454"/>
    <lineage>
        <taxon>Eukaryota</taxon>
        <taxon>Metazoa</taxon>
        <taxon>Ecdysozoa</taxon>
        <taxon>Arthropoda</taxon>
        <taxon>Hexapoda</taxon>
        <taxon>Insecta</taxon>
        <taxon>Pterygota</taxon>
        <taxon>Neoptera</taxon>
        <taxon>Endopterygota</taxon>
        <taxon>Hymenoptera</taxon>
        <taxon>Apocrita</taxon>
        <taxon>Aculeata</taxon>
        <taxon>Vespoidea</taxon>
        <taxon>Vespidae</taxon>
        <taxon>Vespinae</taxon>
        <taxon>Vespula</taxon>
    </lineage>
</organism>
<dbReference type="EMBL" id="JACSEA010000002">
    <property type="protein sequence ID" value="KAF7408500.1"/>
    <property type="molecule type" value="Genomic_DNA"/>
</dbReference>
<accession>A0A834NGT5</accession>
<evidence type="ECO:0000313" key="2">
    <source>
        <dbReference type="Proteomes" id="UP000614350"/>
    </source>
</evidence>
<comment type="caution">
    <text evidence="1">The sequence shown here is derived from an EMBL/GenBank/DDBJ whole genome shotgun (WGS) entry which is preliminary data.</text>
</comment>
<gene>
    <name evidence="1" type="ORF">HZH66_003037</name>
</gene>
<keyword evidence="2" id="KW-1185">Reference proteome</keyword>
<name>A0A834NGT5_VESVU</name>
<dbReference type="AlphaFoldDB" id="A0A834NGT5"/>
<dbReference type="Proteomes" id="UP000614350">
    <property type="component" value="Unassembled WGS sequence"/>
</dbReference>
<protein>
    <submittedName>
        <fullName evidence="1">Uncharacterized protein</fullName>
    </submittedName>
</protein>
<reference evidence="1" key="1">
    <citation type="journal article" date="2020" name="G3 (Bethesda)">
        <title>High-Quality Assemblies for Three Invasive Social Wasps from the &lt;i&gt;Vespula&lt;/i&gt; Genus.</title>
        <authorList>
            <person name="Harrop T.W.R."/>
            <person name="Guhlin J."/>
            <person name="McLaughlin G.M."/>
            <person name="Permina E."/>
            <person name="Stockwell P."/>
            <person name="Gilligan J."/>
            <person name="Le Lec M.F."/>
            <person name="Gruber M.A.M."/>
            <person name="Quinn O."/>
            <person name="Lovegrove M."/>
            <person name="Duncan E.J."/>
            <person name="Remnant E.J."/>
            <person name="Van Eeckhoven J."/>
            <person name="Graham B."/>
            <person name="Knapp R.A."/>
            <person name="Langford K.W."/>
            <person name="Kronenberg Z."/>
            <person name="Press M.O."/>
            <person name="Eacker S.M."/>
            <person name="Wilson-Rankin E.E."/>
            <person name="Purcell J."/>
            <person name="Lester P.J."/>
            <person name="Dearden P.K."/>
        </authorList>
    </citation>
    <scope>NUCLEOTIDE SEQUENCE</scope>
    <source>
        <strain evidence="1">Marl-1</strain>
    </source>
</reference>
<sequence>MNNMIVNELCRQSLSLVNRQDGFRDQKRSLLTLEQAGRMEEYDGHTFYLAIGQLARSFRALRAFHGFGEYLVRLTDLTLPVKVCGSHLLRLSCAVGDLLD</sequence>
<proteinExistence type="predicted"/>